<organism evidence="1 2">
    <name type="scientific">Mucilaginibacter paludis DSM 18603</name>
    <dbReference type="NCBI Taxonomy" id="714943"/>
    <lineage>
        <taxon>Bacteria</taxon>
        <taxon>Pseudomonadati</taxon>
        <taxon>Bacteroidota</taxon>
        <taxon>Sphingobacteriia</taxon>
        <taxon>Sphingobacteriales</taxon>
        <taxon>Sphingobacteriaceae</taxon>
        <taxon>Mucilaginibacter</taxon>
    </lineage>
</organism>
<gene>
    <name evidence="1" type="ORF">Mucpa_0141</name>
</gene>
<accession>H1YES4</accession>
<dbReference type="OrthoDB" id="9814627at2"/>
<dbReference type="EMBL" id="CM001403">
    <property type="protein sequence ID" value="EHQ24341.1"/>
    <property type="molecule type" value="Genomic_DNA"/>
</dbReference>
<reference evidence="1" key="1">
    <citation type="submission" date="2011-09" db="EMBL/GenBank/DDBJ databases">
        <title>The permanent draft genome of Mucilaginibacter paludis DSM 18603.</title>
        <authorList>
            <consortium name="US DOE Joint Genome Institute (JGI-PGF)"/>
            <person name="Lucas S."/>
            <person name="Han J."/>
            <person name="Lapidus A."/>
            <person name="Bruce D."/>
            <person name="Goodwin L."/>
            <person name="Pitluck S."/>
            <person name="Peters L."/>
            <person name="Kyrpides N."/>
            <person name="Mavromatis K."/>
            <person name="Ivanova N."/>
            <person name="Mikhailova N."/>
            <person name="Held B."/>
            <person name="Detter J.C."/>
            <person name="Tapia R."/>
            <person name="Han C."/>
            <person name="Land M."/>
            <person name="Hauser L."/>
            <person name="Markowitz V."/>
            <person name="Cheng J.-F."/>
            <person name="Hugenholtz P."/>
            <person name="Woyke T."/>
            <person name="Wu D."/>
            <person name="Tindall B."/>
            <person name="Brambilla E."/>
            <person name="Klenk H.-P."/>
            <person name="Eisen J.A."/>
        </authorList>
    </citation>
    <scope>NUCLEOTIDE SEQUENCE [LARGE SCALE GENOMIC DNA]</scope>
    <source>
        <strain evidence="1">DSM 18603</strain>
    </source>
</reference>
<dbReference type="HOGENOM" id="CLU_001021_0_0_10"/>
<protein>
    <submittedName>
        <fullName evidence="1">Uncharacterized protein</fullName>
    </submittedName>
</protein>
<dbReference type="eggNOG" id="COG3188">
    <property type="taxonomic scope" value="Bacteria"/>
</dbReference>
<sequence>MSFISARQKKIAILLLVVFLVNLIVPSVSYALTSGPAQPETKGFQPAGVSDMVDLQIGDFKYNIPLLDIDGYPINLSYASGVNMDDEASWVGLGWSLNPGTINRQVRGLPDDFAGDQVATGHYTKPMVTVGGRVTGKVELFGKGVVKSGPKGGGSLSFGVYKNNYTGIGGELAVNAGVSLSSANDGTMTAGLGFGLSSNTQSGVDFSPYASLSVGQMATDHVTGSAGLSASLGYNSRSGLKSLALAESFTPDIPARGKNSAGQETGASFEMALSGNSSISYNTEPINPRVQVPYTSDSKTFSIDGGYSFLTAFIGGGFSGYRNIRSVLHENFTNPGYGFLYAERGKNDPDAMMDFIREKENPVVAELPNLAVPIQTPDLFSYTSQGGSGQFRLYRGGTGMFFDNQAEDQNSNSSFGIDVGLGINSWHAGVTYYQQEMHNKTHKWVNDNQYRQHGDFQDPDNTNPNKQHVFFKVSGEKNQQDDDIDKRIGYTDPVKIDIDGKTAYDHPFYGSNLTPVDISRDKRQPVKTVISYLTASEATSAAVDKNIMTYPVNQDGSFIPPADHKVVGTPLARVDDDHKAHHISEITVTDEGGKRQVYGIPVYNIKQDEYSFAIGKEDVDYTVEKNGSVSKNLTNSYEDGSNHTLKLGHDRGVDNYYHKESKPAYATSFLLTSILSPDYIDKTGDGITDDDLGTAIKFHYSKNAYAYKWRAPYQGATINRGLLADDKDDKGSIIYGEKELWYISSIESKTKIAYFITKERDDALGVTDWLMGGKGTGTAQGQKQRCLTEIRLYSKADMKPIKIVKFDYTYELCPNIPNNINGGGKLTLKSVWFEYGNIHKGSNHKYNFTYAYDNESISSANPDYGFMLTDRWGVYKTPDRNLANGFNLQNDEFPYADQDKNNADNNVAKWHLKRIDLPTGGTINVKYEADDYAYVQNRKAMRMYKIDRFINDDRSLIDVGDAAALINAQGVRLAIGTSPDQGEDHTTWFKKNYLDGSDYMYTKVYARVATNNYDNTHNGSDPGGNIYDYDFIPCYAKIRDVVVNGSYALVRFEQITEGGAQNKNPIIIAAWQKIKNDYPKYAYPGYDNYTTQNSIAGDVSDAISSLITAIGNISELFQSFYEKAGKPGNNYAGAVNIDKSFVRLAINVSSKDTQLGKIGGGARVKMISISDNWEGMSGNVLTGLGTYGQSYDYTTRDNGQLTSTGVATYEPSIGNDENPFKQPVPYMQKIKGAINNYFDLEEPFGESVFPAPTITYSKVTVTDLNNGVIAAQTPKTGYIVNEFYTSKDFPVKVHVLPINTIHIQPANYFSFVKTTSDDELTMSQGYSIDLNDMNGKTKATRVFNQSGAQVSATEYYYKSTDTGGGEFTLDNKVKVVKPDGTVTDAVMGRDIEMFTDFREQESSNKGLNINLGLDVVLVFVFPLYIPHFPIAANDDYKLFRSACAFKVVQSYGILDKVVKTDNGSSITTQNMAFDGVTGDALITKTQNEFNNDIYSVNIPAYWAYNGMGPAYKNLGALFSGFTTDVNGKINPSYASYFTSGDEIIDLDSHKDYYVLDIMSDNNGNVSYAPVAPGSGGYLPNNGTFVNHNKYLMDRAGSYYPISPSLIKVVRSGYRNQLGASITNIVCLNNPVVTDANGLQHLSIAQSGATGNLKDVLKVINASATTYDENWSVEQPDYHLVENKAFRTVFDEYANLNPSLESDGTNQAHTDTKHFEYNMNNYNMASIDADYHQNDPGNFYLAFNFNEHHDYVTSYEGILGAYYHEFDYNPIRYPNGYPYGQYYGHDDGFYSNYPFKWYHNTNYDDNYNSYDSFYTHNFLANRLENCGVEAVYLLLDANYPGGRRAIPSNIHIPTSFYVPVEGDYFIGYGGTTNFSFTIDDCDGGFDNPYTPHPVGADHWNWFISGPTHLTKGLHSINFTVSGWGLPYGYSTYFGAEIYNFPNNNAPDLNNINIIYNTRTLKDATDLQIYVTDPTTGANIDSHYYYTDPQHTPGTKCILPPTTINPFIYGFKGNWRPYETKVFQQSRLNNSVQNAVGPVDVKNAGYINDFYTNWYCPSINAPWVQNTVTAASGKWVTANTVTVYDKYGQQLENKDALNRYSAAQFNFNGELPSAVASNAINREIYANGFEDYKFKPGSSIYVDISPYKEFLGGGAEGGQRFDQLLFNPLSAGGVQVSHTGNYCVVLPDEGMVLATKVFSDKQRTKAYLNFDSKNQLVKDKTTLGLYPNGFEPQAQQYIFDVWVKAAGVPQAIDNSLGLKVNGTAVTLKCKAVVEGWKLIEGTIDLTGFTNGQDVSIALDAPGIYIDDLRIHPKDSQMKTYAYDDRSMRLMAELDENCMATFYEYDDEGLLVRVKKETERGVVTLKESRSSYKKQP</sequence>
<proteinExistence type="predicted"/>
<dbReference type="Proteomes" id="UP000002774">
    <property type="component" value="Chromosome"/>
</dbReference>
<evidence type="ECO:0000313" key="2">
    <source>
        <dbReference type="Proteomes" id="UP000002774"/>
    </source>
</evidence>
<name>H1YES4_9SPHI</name>
<dbReference type="RefSeq" id="WP_008503883.1">
    <property type="nucleotide sequence ID" value="NZ_CM001403.1"/>
</dbReference>
<dbReference type="eggNOG" id="COG2304">
    <property type="taxonomic scope" value="Bacteria"/>
</dbReference>
<dbReference type="STRING" id="714943.Mucpa_0141"/>
<keyword evidence="2" id="KW-1185">Reference proteome</keyword>
<evidence type="ECO:0000313" key="1">
    <source>
        <dbReference type="EMBL" id="EHQ24341.1"/>
    </source>
</evidence>